<dbReference type="InterPro" id="IPR036641">
    <property type="entry name" value="HPT_dom_sf"/>
</dbReference>
<dbReference type="CDD" id="cd17546">
    <property type="entry name" value="REC_hyHK_CKI1_RcsC-like"/>
    <property type="match status" value="1"/>
</dbReference>
<protein>
    <recommendedName>
        <fullName evidence="11">Response regulatory domain-containing protein</fullName>
    </recommendedName>
</protein>
<dbReference type="Gene3D" id="3.40.50.2300">
    <property type="match status" value="1"/>
</dbReference>
<organism evidence="12 13">
    <name type="scientific">Desulfovibrio subterraneus</name>
    <dbReference type="NCBI Taxonomy" id="2718620"/>
    <lineage>
        <taxon>Bacteria</taxon>
        <taxon>Pseudomonadati</taxon>
        <taxon>Thermodesulfobacteriota</taxon>
        <taxon>Desulfovibrionia</taxon>
        <taxon>Desulfovibrionales</taxon>
        <taxon>Desulfovibrionaceae</taxon>
        <taxon>Desulfovibrio</taxon>
    </lineage>
</organism>
<dbReference type="PROSITE" id="PS50110">
    <property type="entry name" value="RESPONSE_REGULATORY"/>
    <property type="match status" value="1"/>
</dbReference>
<evidence type="ECO:0000256" key="5">
    <source>
        <dbReference type="ARBA" id="ARBA00022741"/>
    </source>
</evidence>
<dbReference type="AlphaFoldDB" id="A0A7J0BEF5"/>
<dbReference type="PANTHER" id="PTHR45339">
    <property type="entry name" value="HYBRID SIGNAL TRANSDUCTION HISTIDINE KINASE J"/>
    <property type="match status" value="1"/>
</dbReference>
<dbReference type="Pfam" id="PF00072">
    <property type="entry name" value="Response_reg"/>
    <property type="match status" value="1"/>
</dbReference>
<dbReference type="InterPro" id="IPR011006">
    <property type="entry name" value="CheY-like_superfamily"/>
</dbReference>
<keyword evidence="13" id="KW-1185">Reference proteome</keyword>
<gene>
    <name evidence="12" type="ORF">DSM101010T_02830</name>
</gene>
<proteinExistence type="predicted"/>
<evidence type="ECO:0000256" key="1">
    <source>
        <dbReference type="ARBA" id="ARBA00004651"/>
    </source>
</evidence>
<dbReference type="GO" id="GO:0005886">
    <property type="term" value="C:plasma membrane"/>
    <property type="evidence" value="ECO:0007669"/>
    <property type="project" value="UniProtKB-SubCell"/>
</dbReference>
<keyword evidence="3 10" id="KW-0597">Phosphoprotein</keyword>
<keyword evidence="9" id="KW-0472">Membrane</keyword>
<dbReference type="InterPro" id="IPR001789">
    <property type="entry name" value="Sig_transdc_resp-reg_receiver"/>
</dbReference>
<evidence type="ECO:0000256" key="2">
    <source>
        <dbReference type="ARBA" id="ARBA00022475"/>
    </source>
</evidence>
<evidence type="ECO:0000256" key="4">
    <source>
        <dbReference type="ARBA" id="ARBA00022692"/>
    </source>
</evidence>
<dbReference type="EMBL" id="BLVO01000004">
    <property type="protein sequence ID" value="GFM31918.1"/>
    <property type="molecule type" value="Genomic_DNA"/>
</dbReference>
<dbReference type="SUPFAM" id="SSF47226">
    <property type="entry name" value="Histidine-containing phosphotransfer domain, HPT domain"/>
    <property type="match status" value="1"/>
</dbReference>
<feature type="modified residue" description="4-aspartylphosphate" evidence="10">
    <location>
        <position position="61"/>
    </location>
</feature>
<evidence type="ECO:0000256" key="3">
    <source>
        <dbReference type="ARBA" id="ARBA00022553"/>
    </source>
</evidence>
<dbReference type="GO" id="GO:0005524">
    <property type="term" value="F:ATP binding"/>
    <property type="evidence" value="ECO:0007669"/>
    <property type="project" value="UniProtKB-KW"/>
</dbReference>
<keyword evidence="6" id="KW-0067">ATP-binding</keyword>
<evidence type="ECO:0000256" key="10">
    <source>
        <dbReference type="PROSITE-ProRule" id="PRU00169"/>
    </source>
</evidence>
<dbReference type="GO" id="GO:0000160">
    <property type="term" value="P:phosphorelay signal transduction system"/>
    <property type="evidence" value="ECO:0007669"/>
    <property type="project" value="UniProtKB-KW"/>
</dbReference>
<evidence type="ECO:0000256" key="8">
    <source>
        <dbReference type="ARBA" id="ARBA00023012"/>
    </source>
</evidence>
<evidence type="ECO:0000256" key="6">
    <source>
        <dbReference type="ARBA" id="ARBA00022840"/>
    </source>
</evidence>
<keyword evidence="4" id="KW-0812">Transmembrane</keyword>
<evidence type="ECO:0000259" key="11">
    <source>
        <dbReference type="PROSITE" id="PS50110"/>
    </source>
</evidence>
<evidence type="ECO:0000256" key="9">
    <source>
        <dbReference type="ARBA" id="ARBA00023136"/>
    </source>
</evidence>
<dbReference type="Proteomes" id="UP000503840">
    <property type="component" value="Unassembled WGS sequence"/>
</dbReference>
<sequence>MPLSDSPLRALNILVADSSLLNRRILAAMLERRGHSVQLVADSRELLSELLHNVYDVLVMDVTMPHMDGVEVTEAIRSSVTDRVDASIPVIALADAKGEDDRERFIKAGIDGLLIKPVRITTLLQTVRDVMEHKGRQVAPRSESEIARQKDGRMRELDFIFSEFGLDRDDVFSLYALVKESLPREFSALKVAAEEGWLGEVADVAHSLAGSALDIISEGPALVAREMEHAARNGDLQEVRLLYAEMEPQVFRVYAELERLVG</sequence>
<dbReference type="PANTHER" id="PTHR45339:SF1">
    <property type="entry name" value="HYBRID SIGNAL TRANSDUCTION HISTIDINE KINASE J"/>
    <property type="match status" value="1"/>
</dbReference>
<dbReference type="RefSeq" id="WP_174403607.1">
    <property type="nucleotide sequence ID" value="NZ_BLVO01000004.1"/>
</dbReference>
<name>A0A7J0BEF5_9BACT</name>
<comment type="subcellular location">
    <subcellularLocation>
        <location evidence="1">Cell membrane</location>
        <topology evidence="1">Multi-pass membrane protein</topology>
    </subcellularLocation>
</comment>
<feature type="domain" description="Response regulatory" evidence="11">
    <location>
        <begin position="12"/>
        <end position="131"/>
    </location>
</feature>
<keyword evidence="2" id="KW-1003">Cell membrane</keyword>
<keyword evidence="7" id="KW-1133">Transmembrane helix</keyword>
<dbReference type="SMART" id="SM00448">
    <property type="entry name" value="REC"/>
    <property type="match status" value="1"/>
</dbReference>
<dbReference type="Gene3D" id="1.20.120.160">
    <property type="entry name" value="HPT domain"/>
    <property type="match status" value="1"/>
</dbReference>
<keyword evidence="8" id="KW-0902">Two-component regulatory system</keyword>
<evidence type="ECO:0000313" key="12">
    <source>
        <dbReference type="EMBL" id="GFM31918.1"/>
    </source>
</evidence>
<evidence type="ECO:0000256" key="7">
    <source>
        <dbReference type="ARBA" id="ARBA00022989"/>
    </source>
</evidence>
<accession>A0A7J0BEF5</accession>
<reference evidence="12 13" key="1">
    <citation type="submission" date="2020-05" db="EMBL/GenBank/DDBJ databases">
        <title>Draft genome sequence of Desulfovibrio sp. strain HN2T.</title>
        <authorList>
            <person name="Ueno A."/>
            <person name="Tamazawa S."/>
            <person name="Tamamura S."/>
            <person name="Murakami T."/>
            <person name="Kiyama T."/>
            <person name="Inomata H."/>
            <person name="Amano Y."/>
            <person name="Miyakawa K."/>
            <person name="Tamaki H."/>
            <person name="Naganuma T."/>
            <person name="Kaneko K."/>
        </authorList>
    </citation>
    <scope>NUCLEOTIDE SEQUENCE [LARGE SCALE GENOMIC DNA]</scope>
    <source>
        <strain evidence="12 13">HN2</strain>
    </source>
</reference>
<keyword evidence="5" id="KW-0547">Nucleotide-binding</keyword>
<dbReference type="SUPFAM" id="SSF52172">
    <property type="entry name" value="CheY-like"/>
    <property type="match status" value="1"/>
</dbReference>
<evidence type="ECO:0000313" key="13">
    <source>
        <dbReference type="Proteomes" id="UP000503840"/>
    </source>
</evidence>
<comment type="caution">
    <text evidence="12">The sequence shown here is derived from an EMBL/GenBank/DDBJ whole genome shotgun (WGS) entry which is preliminary data.</text>
</comment>